<comment type="caution">
    <text evidence="4">The sequence shown here is derived from an EMBL/GenBank/DDBJ whole genome shotgun (WGS) entry which is preliminary data.</text>
</comment>
<gene>
    <name evidence="4" type="ORF">LCGC14_2481300</name>
</gene>
<dbReference type="EMBL" id="LAZR01039093">
    <property type="protein sequence ID" value="KKL17860.1"/>
    <property type="molecule type" value="Genomic_DNA"/>
</dbReference>
<feature type="non-terminal residue" evidence="4">
    <location>
        <position position="1"/>
    </location>
</feature>
<dbReference type="InterPro" id="IPR012676">
    <property type="entry name" value="TGS-like"/>
</dbReference>
<evidence type="ECO:0000256" key="1">
    <source>
        <dbReference type="ARBA" id="ARBA00022741"/>
    </source>
</evidence>
<sequence length="307" mass="33898">LELRLHDLPTLFLPAGRHGEKGRAASGEAAEALSLADGLVLVVRAFRRPDVPHPLGGVDAGRDIDSFQSEMLLHDLGIVERRLEKLDVTVRSTRPGEREAGQREQLVLQRARQYLEDGQRLRTRVASGEDVKALANYGLLTLKPLLILINLDEDDIPKAAEIEGEYRGRFGGNGAFVGAMCARLEAELAELEPEEAVEFRRELGATEPAVPRILEETQEMLGLITFYTPVGTECRAWPVLAGTTALEAAARIHTDMERGFIRAEAIAWEELMGIGSLAEAKKQGRLRKEGKQYVVQDGDVLHILFHV</sequence>
<evidence type="ECO:0000313" key="4">
    <source>
        <dbReference type="EMBL" id="KKL17860.1"/>
    </source>
</evidence>
<dbReference type="Gene3D" id="1.10.150.300">
    <property type="entry name" value="TGS-like domain"/>
    <property type="match status" value="1"/>
</dbReference>
<dbReference type="PROSITE" id="PS51880">
    <property type="entry name" value="TGS"/>
    <property type="match status" value="1"/>
</dbReference>
<feature type="domain" description="TGS" evidence="3">
    <location>
        <begin position="222"/>
        <end position="305"/>
    </location>
</feature>
<name>A0A0F9B8C2_9ZZZZ</name>
<keyword evidence="2" id="KW-0067">ATP-binding</keyword>
<dbReference type="FunFam" id="3.10.20.30:FF:000001">
    <property type="entry name" value="Ribosome-binding ATPase YchF"/>
    <property type="match status" value="1"/>
</dbReference>
<dbReference type="GO" id="GO:0005524">
    <property type="term" value="F:ATP binding"/>
    <property type="evidence" value="ECO:0007669"/>
    <property type="project" value="UniProtKB-KW"/>
</dbReference>
<reference evidence="4" key="1">
    <citation type="journal article" date="2015" name="Nature">
        <title>Complex archaea that bridge the gap between prokaryotes and eukaryotes.</title>
        <authorList>
            <person name="Spang A."/>
            <person name="Saw J.H."/>
            <person name="Jorgensen S.L."/>
            <person name="Zaremba-Niedzwiedzka K."/>
            <person name="Martijn J."/>
            <person name="Lind A.E."/>
            <person name="van Eijk R."/>
            <person name="Schleper C."/>
            <person name="Guy L."/>
            <person name="Ettema T.J."/>
        </authorList>
    </citation>
    <scope>NUCLEOTIDE SEQUENCE</scope>
</reference>
<dbReference type="PANTHER" id="PTHR23305:SF18">
    <property type="entry name" value="OBG-TYPE G DOMAIN-CONTAINING PROTEIN"/>
    <property type="match status" value="1"/>
</dbReference>
<dbReference type="GO" id="GO:0005737">
    <property type="term" value="C:cytoplasm"/>
    <property type="evidence" value="ECO:0007669"/>
    <property type="project" value="TreeGrafter"/>
</dbReference>
<dbReference type="PANTHER" id="PTHR23305">
    <property type="entry name" value="OBG GTPASE FAMILY"/>
    <property type="match status" value="1"/>
</dbReference>
<accession>A0A0F9B8C2</accession>
<evidence type="ECO:0000259" key="3">
    <source>
        <dbReference type="PROSITE" id="PS51880"/>
    </source>
</evidence>
<dbReference type="InterPro" id="IPR023192">
    <property type="entry name" value="TGS-like_dom_sf"/>
</dbReference>
<dbReference type="InterPro" id="IPR013029">
    <property type="entry name" value="YchF_C"/>
</dbReference>
<proteinExistence type="predicted"/>
<dbReference type="InterPro" id="IPR004095">
    <property type="entry name" value="TGS"/>
</dbReference>
<evidence type="ECO:0000256" key="2">
    <source>
        <dbReference type="ARBA" id="ARBA00022840"/>
    </source>
</evidence>
<dbReference type="Pfam" id="PF06071">
    <property type="entry name" value="YchF-GTPase_C"/>
    <property type="match status" value="1"/>
</dbReference>
<dbReference type="Gene3D" id="3.40.50.300">
    <property type="entry name" value="P-loop containing nucleotide triphosphate hydrolases"/>
    <property type="match status" value="1"/>
</dbReference>
<dbReference type="SUPFAM" id="SSF52540">
    <property type="entry name" value="P-loop containing nucleoside triphosphate hydrolases"/>
    <property type="match status" value="1"/>
</dbReference>
<dbReference type="GO" id="GO:0016887">
    <property type="term" value="F:ATP hydrolysis activity"/>
    <property type="evidence" value="ECO:0007669"/>
    <property type="project" value="TreeGrafter"/>
</dbReference>
<organism evidence="4">
    <name type="scientific">marine sediment metagenome</name>
    <dbReference type="NCBI Taxonomy" id="412755"/>
    <lineage>
        <taxon>unclassified sequences</taxon>
        <taxon>metagenomes</taxon>
        <taxon>ecological metagenomes</taxon>
    </lineage>
</organism>
<protein>
    <recommendedName>
        <fullName evidence="3">TGS domain-containing protein</fullName>
    </recommendedName>
</protein>
<dbReference type="InterPro" id="IPR012675">
    <property type="entry name" value="Beta-grasp_dom_sf"/>
</dbReference>
<keyword evidence="1" id="KW-0547">Nucleotide-binding</keyword>
<dbReference type="AlphaFoldDB" id="A0A0F9B8C2"/>
<dbReference type="SUPFAM" id="SSF81271">
    <property type="entry name" value="TGS-like"/>
    <property type="match status" value="1"/>
</dbReference>
<dbReference type="Gene3D" id="3.10.20.30">
    <property type="match status" value="1"/>
</dbReference>
<dbReference type="InterPro" id="IPR027417">
    <property type="entry name" value="P-loop_NTPase"/>
</dbReference>